<dbReference type="RefSeq" id="WP_377303271.1">
    <property type="nucleotide sequence ID" value="NZ_CP180191.1"/>
</dbReference>
<proteinExistence type="predicted"/>
<sequence>MTTAVLILIPAAMVFGFLGWVFVLGADAQKKSDEYMEQWVKENHAEARSAE</sequence>
<feature type="transmembrane region" description="Helical" evidence="1">
    <location>
        <begin position="6"/>
        <end position="26"/>
    </location>
</feature>
<evidence type="ECO:0000313" key="3">
    <source>
        <dbReference type="Proteomes" id="UP001595556"/>
    </source>
</evidence>
<organism evidence="2 3">
    <name type="scientific">Piscinibacterium candidicorallinum</name>
    <dbReference type="NCBI Taxonomy" id="1793872"/>
    <lineage>
        <taxon>Bacteria</taxon>
        <taxon>Pseudomonadati</taxon>
        <taxon>Pseudomonadota</taxon>
        <taxon>Betaproteobacteria</taxon>
        <taxon>Burkholderiales</taxon>
        <taxon>Piscinibacterium</taxon>
    </lineage>
</organism>
<evidence type="ECO:0000313" key="2">
    <source>
        <dbReference type="EMBL" id="MFC3147847.1"/>
    </source>
</evidence>
<reference evidence="3" key="1">
    <citation type="journal article" date="2019" name="Int. J. Syst. Evol. Microbiol.">
        <title>The Global Catalogue of Microorganisms (GCM) 10K type strain sequencing project: providing services to taxonomists for standard genome sequencing and annotation.</title>
        <authorList>
            <consortium name="The Broad Institute Genomics Platform"/>
            <consortium name="The Broad Institute Genome Sequencing Center for Infectious Disease"/>
            <person name="Wu L."/>
            <person name="Ma J."/>
        </authorList>
    </citation>
    <scope>NUCLEOTIDE SEQUENCE [LARGE SCALE GENOMIC DNA]</scope>
    <source>
        <strain evidence="3">KCTC 52168</strain>
    </source>
</reference>
<comment type="caution">
    <text evidence="2">The sequence shown here is derived from an EMBL/GenBank/DDBJ whole genome shotgun (WGS) entry which is preliminary data.</text>
</comment>
<gene>
    <name evidence="2" type="ORF">ACFOEN_09355</name>
</gene>
<accession>A0ABV7H742</accession>
<keyword evidence="1" id="KW-0472">Membrane</keyword>
<protein>
    <submittedName>
        <fullName evidence="2">Uncharacterized protein</fullName>
    </submittedName>
</protein>
<dbReference type="EMBL" id="JBHRTI010000004">
    <property type="protein sequence ID" value="MFC3147847.1"/>
    <property type="molecule type" value="Genomic_DNA"/>
</dbReference>
<keyword evidence="1" id="KW-1133">Transmembrane helix</keyword>
<dbReference type="Proteomes" id="UP001595556">
    <property type="component" value="Unassembled WGS sequence"/>
</dbReference>
<evidence type="ECO:0000256" key="1">
    <source>
        <dbReference type="SAM" id="Phobius"/>
    </source>
</evidence>
<name>A0ABV7H742_9BURK</name>
<keyword evidence="3" id="KW-1185">Reference proteome</keyword>
<keyword evidence="1" id="KW-0812">Transmembrane</keyword>